<keyword evidence="1" id="KW-0812">Transmembrane</keyword>
<sequence length="54" mass="6100">MKLYAVVCATGGILIGVLGFAFKEYFDLPAYILLIHLVVGIWGFTIIFQRSRHK</sequence>
<evidence type="ECO:0000313" key="3">
    <source>
        <dbReference type="Proteomes" id="UP000319613"/>
    </source>
</evidence>
<dbReference type="EMBL" id="VMFF01000069">
    <property type="protein sequence ID" value="TSC65098.1"/>
    <property type="molecule type" value="Genomic_DNA"/>
</dbReference>
<name>A0A554J9S0_9BACT</name>
<protein>
    <submittedName>
        <fullName evidence="2">Uncharacterized protein</fullName>
    </submittedName>
</protein>
<evidence type="ECO:0000256" key="1">
    <source>
        <dbReference type="SAM" id="Phobius"/>
    </source>
</evidence>
<proteinExistence type="predicted"/>
<dbReference type="AlphaFoldDB" id="A0A554J9S0"/>
<evidence type="ECO:0000313" key="2">
    <source>
        <dbReference type="EMBL" id="TSC65098.1"/>
    </source>
</evidence>
<reference evidence="2 3" key="1">
    <citation type="submission" date="2017-07" db="EMBL/GenBank/DDBJ databases">
        <title>Mechanisms for carbon and nitrogen cycling indicate functional differentiation within the Candidate Phyla Radiation.</title>
        <authorList>
            <person name="Danczak R.E."/>
            <person name="Johnston M.D."/>
            <person name="Kenah C."/>
            <person name="Slattery M."/>
            <person name="Wrighton K.C."/>
            <person name="Wilkins M.J."/>
        </authorList>
    </citation>
    <scope>NUCLEOTIDE SEQUENCE [LARGE SCALE GENOMIC DNA]</scope>
    <source>
        <strain evidence="2">Gr01-1014_77</strain>
    </source>
</reference>
<accession>A0A554J9S0</accession>
<comment type="caution">
    <text evidence="2">The sequence shown here is derived from an EMBL/GenBank/DDBJ whole genome shotgun (WGS) entry which is preliminary data.</text>
</comment>
<keyword evidence="1" id="KW-1133">Transmembrane helix</keyword>
<dbReference type="Proteomes" id="UP000319613">
    <property type="component" value="Unassembled WGS sequence"/>
</dbReference>
<feature type="transmembrane region" description="Helical" evidence="1">
    <location>
        <begin position="29"/>
        <end position="48"/>
    </location>
</feature>
<keyword evidence="1" id="KW-0472">Membrane</keyword>
<organism evidence="2 3">
    <name type="scientific">Candidatus Doudnabacteria bacterium Gr01-1014_77</name>
    <dbReference type="NCBI Taxonomy" id="2017133"/>
    <lineage>
        <taxon>Bacteria</taxon>
        <taxon>Candidatus Doudnaibacteriota</taxon>
    </lineage>
</organism>
<gene>
    <name evidence="2" type="ORF">G01um101477_623</name>
</gene>